<feature type="compositionally biased region" description="Low complexity" evidence="1">
    <location>
        <begin position="738"/>
        <end position="765"/>
    </location>
</feature>
<feature type="domain" description="eCIS core" evidence="2">
    <location>
        <begin position="46"/>
        <end position="122"/>
    </location>
</feature>
<dbReference type="InterPro" id="IPR025295">
    <property type="entry name" value="eCIS_core_dom"/>
</dbReference>
<gene>
    <name evidence="3" type="ORF">JEQ17_36875</name>
</gene>
<evidence type="ECO:0000313" key="4">
    <source>
        <dbReference type="Proteomes" id="UP000595636"/>
    </source>
</evidence>
<feature type="compositionally biased region" description="Polar residues" evidence="1">
    <location>
        <begin position="325"/>
        <end position="346"/>
    </location>
</feature>
<reference evidence="3 4" key="1">
    <citation type="submission" date="2020-12" db="EMBL/GenBank/DDBJ databases">
        <title>A novel species.</title>
        <authorList>
            <person name="Li K."/>
        </authorList>
    </citation>
    <scope>NUCLEOTIDE SEQUENCE [LARGE SCALE GENOMIC DNA]</scope>
    <source>
        <strain evidence="3 4">ZYC-3</strain>
    </source>
</reference>
<protein>
    <submittedName>
        <fullName evidence="3">DUF4157 domain-containing protein</fullName>
    </submittedName>
</protein>
<feature type="region of interest" description="Disordered" evidence="1">
    <location>
        <begin position="1072"/>
        <end position="1288"/>
    </location>
</feature>
<feature type="region of interest" description="Disordered" evidence="1">
    <location>
        <begin position="1636"/>
        <end position="1915"/>
    </location>
</feature>
<dbReference type="KEGG" id="slf:JEQ17_36875"/>
<feature type="compositionally biased region" description="Low complexity" evidence="1">
    <location>
        <begin position="569"/>
        <end position="586"/>
    </location>
</feature>
<feature type="compositionally biased region" description="Basic and acidic residues" evidence="1">
    <location>
        <begin position="282"/>
        <end position="304"/>
    </location>
</feature>
<feature type="compositionally biased region" description="Basic and acidic residues" evidence="1">
    <location>
        <begin position="1783"/>
        <end position="1906"/>
    </location>
</feature>
<dbReference type="Proteomes" id="UP000595636">
    <property type="component" value="Chromosome"/>
</dbReference>
<feature type="region of interest" description="Disordered" evidence="1">
    <location>
        <begin position="1"/>
        <end position="48"/>
    </location>
</feature>
<evidence type="ECO:0000313" key="3">
    <source>
        <dbReference type="EMBL" id="QQM44435.1"/>
    </source>
</evidence>
<feature type="compositionally biased region" description="Acidic residues" evidence="1">
    <location>
        <begin position="596"/>
        <end position="623"/>
    </location>
</feature>
<dbReference type="RefSeq" id="WP_200399299.1">
    <property type="nucleotide sequence ID" value="NZ_CP066831.1"/>
</dbReference>
<proteinExistence type="predicted"/>
<feature type="compositionally biased region" description="Basic and acidic residues" evidence="1">
    <location>
        <begin position="1173"/>
        <end position="1193"/>
    </location>
</feature>
<dbReference type="Pfam" id="PF13699">
    <property type="entry name" value="eCIS_core"/>
    <property type="match status" value="1"/>
</dbReference>
<feature type="region of interest" description="Disordered" evidence="1">
    <location>
        <begin position="147"/>
        <end position="175"/>
    </location>
</feature>
<feature type="compositionally biased region" description="Basic and acidic residues" evidence="1">
    <location>
        <begin position="1652"/>
        <end position="1661"/>
    </location>
</feature>
<feature type="compositionally biased region" description="Low complexity" evidence="1">
    <location>
        <begin position="1665"/>
        <end position="1699"/>
    </location>
</feature>
<feature type="compositionally biased region" description="Low complexity" evidence="1">
    <location>
        <begin position="777"/>
        <end position="786"/>
    </location>
</feature>
<dbReference type="GO" id="GO:0035267">
    <property type="term" value="C:NuA4 histone acetyltransferase complex"/>
    <property type="evidence" value="ECO:0007669"/>
    <property type="project" value="TreeGrafter"/>
</dbReference>
<dbReference type="EMBL" id="CP066831">
    <property type="protein sequence ID" value="QQM44435.1"/>
    <property type="molecule type" value="Genomic_DNA"/>
</dbReference>
<feature type="compositionally biased region" description="Acidic residues" evidence="1">
    <location>
        <begin position="512"/>
        <end position="522"/>
    </location>
</feature>
<feature type="compositionally biased region" description="Pro residues" evidence="1">
    <location>
        <begin position="1766"/>
        <end position="1780"/>
    </location>
</feature>
<feature type="compositionally biased region" description="Basic and acidic residues" evidence="1">
    <location>
        <begin position="1218"/>
        <end position="1286"/>
    </location>
</feature>
<feature type="compositionally biased region" description="Gly residues" evidence="1">
    <location>
        <begin position="1124"/>
        <end position="1137"/>
    </location>
</feature>
<dbReference type="PANTHER" id="PTHR15398:SF4">
    <property type="entry name" value="BROMODOMAIN-CONTAINING PROTEIN 8 ISOFORM X1"/>
    <property type="match status" value="1"/>
</dbReference>
<feature type="compositionally biased region" description="Basic and acidic residues" evidence="1">
    <location>
        <begin position="9"/>
        <end position="20"/>
    </location>
</feature>
<organism evidence="3 4">
    <name type="scientific">Streptomyces liliifuscus</name>
    <dbReference type="NCBI Taxonomy" id="2797636"/>
    <lineage>
        <taxon>Bacteria</taxon>
        <taxon>Bacillati</taxon>
        <taxon>Actinomycetota</taxon>
        <taxon>Actinomycetes</taxon>
        <taxon>Kitasatosporales</taxon>
        <taxon>Streptomycetaceae</taxon>
        <taxon>Streptomyces</taxon>
    </lineage>
</organism>
<feature type="region of interest" description="Disordered" evidence="1">
    <location>
        <begin position="262"/>
        <end position="1016"/>
    </location>
</feature>
<feature type="compositionally biased region" description="Gly residues" evidence="1">
    <location>
        <begin position="870"/>
        <end position="885"/>
    </location>
</feature>
<evidence type="ECO:0000256" key="1">
    <source>
        <dbReference type="SAM" id="MobiDB-lite"/>
    </source>
</evidence>
<feature type="compositionally biased region" description="Basic and acidic residues" evidence="1">
    <location>
        <begin position="28"/>
        <end position="38"/>
    </location>
</feature>
<accession>A0A7T7L0Y7</accession>
<feature type="compositionally biased region" description="Basic and acidic residues" evidence="1">
    <location>
        <begin position="1741"/>
        <end position="1765"/>
    </location>
</feature>
<feature type="compositionally biased region" description="Gly residues" evidence="1">
    <location>
        <begin position="356"/>
        <end position="378"/>
    </location>
</feature>
<feature type="compositionally biased region" description="Basic and acidic residues" evidence="1">
    <location>
        <begin position="410"/>
        <end position="456"/>
    </location>
</feature>
<evidence type="ECO:0000259" key="2">
    <source>
        <dbReference type="Pfam" id="PF13699"/>
    </source>
</evidence>
<feature type="compositionally biased region" description="Basic and acidic residues" evidence="1">
    <location>
        <begin position="986"/>
        <end position="1011"/>
    </location>
</feature>
<feature type="compositionally biased region" description="Low complexity" evidence="1">
    <location>
        <begin position="713"/>
        <end position="728"/>
    </location>
</feature>
<feature type="compositionally biased region" description="Low complexity" evidence="1">
    <location>
        <begin position="816"/>
        <end position="869"/>
    </location>
</feature>
<keyword evidence="4" id="KW-1185">Reference proteome</keyword>
<feature type="compositionally biased region" description="Polar residues" evidence="1">
    <location>
        <begin position="904"/>
        <end position="919"/>
    </location>
</feature>
<name>A0A7T7L0Y7_9ACTN</name>
<dbReference type="PANTHER" id="PTHR15398">
    <property type="entry name" value="BROMODOMAIN-CONTAINING PROTEIN 8"/>
    <property type="match status" value="1"/>
</dbReference>
<sequence length="2266" mass="238307">MSSNNSQTQEDRSEQSAEERRRKRKERAAKARTPEPKDIVSGAGQPLDVGVRRELEEQLGHDLSRVRLHTGRDAGQLTELLGADAVAVGQDIFFREGAYRPGTADGQRLLAHELLHTVQNPDGLGALRAGRDPGAVSLPQQAIEREAESAAQDLVRPAATQESTPEVEEGQATPGWLRYATVDADRNRLEQIDPATLVDRLTNSVVRSLRGDPEDRSKRTRRQLARLPEELLDGVLDRLEDRLLGPEHDRVLDLVDEIEADGDLPEETDSYDAPAVEPDAAEELRVERESEQRSVAENREEEQRPGAAPGPEKEPAGGEGAAGSTPENSAPENSAPENSAPGNGNTAPGGDREPGPGAGTGTETGTGTGPGAEVGKGSEGARQPSGGGTAESAQQTGGKPAAGSAQGEAAKSEQGKGEKKEAGEGKAAKEDKGAKGEKEASERQEAPAAGKEESAAKNRPGAVDALVAGQKVKPQDKAGQPKPTGSPTAAGKGGQQVGPLSRLDGVRNQDLEGPEETADEDPFGSGSESEVEVGGGEKSAWDIKLQPEDFIPEQDPDVSGVPTADEADPASAAGAAVSSSAAPPVTKADKVQAERDAEDAEDAEAESESESEGDDAADLEAAPEAEQATTVGDGQLGGLALEQAAAPPPVPGSVSKDPKSGADPKAGPVAAQTAVQEAPGRSEDGGEAQETAAKEERGTPAAGDKSAGAQEKASPQAGGAQSGGAEASGRQEQKKSDSGQTAAAASGGQAQGTSASSSSTSSTGSASGGTAGRSEPASDASSASAARDSHVSGGSSGGGVQSQSSGGASAGGTGSGAQVAAVQEPAPAAPEPAQASEPSAQDEPATVAAPSPKAAAAPKATKSAPAAKGSRGGGGGGGGGRGGGSAAVPAGKGRGKKDSGPAPNLSQVSPEAGLSTASNLKPHKALEAMGGVGGSVDRTVGDEHKALAAAPPSMQRPAGAPQTLQGKPKADAPAQYSQDPAQKSEAPAEEKAEVKGAKEPEGQIEAEKAEEPGGWDTFKMALGFGIGWIADKLGFEVDAQELAAKFAGLPTKDEALKQAQAGNAPGVELQGEADQTAGEQGAAVDTKGQETVTTGRDDAARPMGENQVYPDVPKEQLKAKVPGPEGGKGGVPEGGASTGTVPAEAASEVAEHDRGPQFKAAFSDGQQGMSEGRQTKDRDFRDSQAKHKQKVDAEVAANTESQAGERDKALGDVTAQRADWRKEQDEELKKLGTKKSERHDKVRKDVQDKEKKTDDDVDKEKKDGDKKIQDENTKAEQDAEKKRDDSVNDSGNWISKAFDWIKEKVIEIKNAIVRVIKAARDAVVGFIKNFKETVERWINEARKFIVDAIKNLIDDLIEFAKALVRGIIELANRIRKFISGLISAAIAMVNRLAKMLKQIITDLLHAIGKLLGSILSILKKMLLDVIKAVIAAVKTVLEYASKILGALGEFMMIAVDFLSDPGGWLSGAKNSAVDGAKNHLFREVQAAVKQWFQSKIEEILGIPKAMIDKLIKGGFTLERIVKETWDAIVPQLPFIIGEIVITKVIAKLIPGAGWVMAVIDAIRTAIGALSEILRAIGAVITWLKAVRQGGAGILFAKAVAAGIVALLELAYEFLLNGIGKYVAKVGRRLKSVAMNLGKEKPGGGRGPAGQGSDDRGGDKKSQPQPSATTGPRSGTPTPRPTTSRQTTPPTTSRPTTAGSRPGGTPAPRKPGTTTPAKPTSPGAPAKDGTKPGGPATPKTPADVKRPTGNDKNGRPKDKEDDRPDTRPTPSPKPEPQPTPRPKPKPEPDTSPRPKDDTQGKPKDDQGSTKPKADDRASDKPREQDPNRPTGKDGPGDKDGPGKPKSDKDAPGKPRSDKDDNKPGKSKDGDGKKSKHSKDNDGKPKDRDGQNKQDKKDQRKQEEDSSESKQQQLNRIIARIRPPLQEKLSKGMDESVHASLLDAWRAWYRLTSLKKAGYPDFSVTAKLNPSGTVTPGYTEAEDQRTYKRVRHADYMKNQPEPDLPYPRIPDFQDGALARNFKAEYLNKHLYKKTPSDTGISAPAGKADKQEPIGFRYINKYDLNRDTSNQWVRMHLLTERLGGPAKGTNLVPARSKVNNPLFKKAIEEFPEKALSTGARDMVWYRINLTYHSGEIPGFPQTISAAWGTYSYDRARKKWNEEPAIAGQPATYTTPTLEKPPPYDGQKSRVYVNKDTATRMFRMLDVSASFAKAIVEVRKHGPSDPGPSNIIELTNRLIAHPGRGRIPDFVRAIGRLTRLDAQGNIKYRD</sequence>